<dbReference type="PANTHER" id="PTHR11820">
    <property type="entry name" value="ACYLPYRUVASE"/>
    <property type="match status" value="1"/>
</dbReference>
<keyword evidence="4" id="KW-1185">Reference proteome</keyword>
<evidence type="ECO:0000259" key="2">
    <source>
        <dbReference type="Pfam" id="PF01557"/>
    </source>
</evidence>
<reference evidence="3" key="1">
    <citation type="submission" date="2021-01" db="EMBL/GenBank/DDBJ databases">
        <title>Modified the classification status of verrucomicrobia.</title>
        <authorList>
            <person name="Feng X."/>
        </authorList>
    </citation>
    <scope>NUCLEOTIDE SEQUENCE</scope>
    <source>
        <strain evidence="3">KCTC 13126</strain>
    </source>
</reference>
<gene>
    <name evidence="3" type="ORF">JIN87_09095</name>
</gene>
<keyword evidence="1" id="KW-0479">Metal-binding</keyword>
<dbReference type="GO" id="GO:0046872">
    <property type="term" value="F:metal ion binding"/>
    <property type="evidence" value="ECO:0007669"/>
    <property type="project" value="UniProtKB-KW"/>
</dbReference>
<proteinExistence type="predicted"/>
<evidence type="ECO:0000313" key="4">
    <source>
        <dbReference type="Proteomes" id="UP000617628"/>
    </source>
</evidence>
<keyword evidence="3" id="KW-0378">Hydrolase</keyword>
<sequence length="205" mass="22966">MNGVEFAGEQKRPSKLVCVGRNYVEHIEELGNAVPEQMVLFVKPNSAITSELRAFHGETLHFEAEIAFGILEKEIRFVGFALDLTKRELQGRLKKNGLPWERCKAFDGSAVLSRFVELAGRYDDLEVELLVNGQTRQQGGVDMMIHKPSAVLDEVAEFMELEDYDIILTGTPKGVGAVEKGATYEGIIRDRASGEEILRQRWVAK</sequence>
<organism evidence="3 4">
    <name type="scientific">Pelagicoccus mobilis</name>
    <dbReference type="NCBI Taxonomy" id="415221"/>
    <lineage>
        <taxon>Bacteria</taxon>
        <taxon>Pseudomonadati</taxon>
        <taxon>Verrucomicrobiota</taxon>
        <taxon>Opitutia</taxon>
        <taxon>Puniceicoccales</taxon>
        <taxon>Pelagicoccaceae</taxon>
        <taxon>Pelagicoccus</taxon>
    </lineage>
</organism>
<dbReference type="InterPro" id="IPR036663">
    <property type="entry name" value="Fumarylacetoacetase_C_sf"/>
</dbReference>
<dbReference type="InterPro" id="IPR011234">
    <property type="entry name" value="Fumarylacetoacetase-like_C"/>
</dbReference>
<dbReference type="EMBL" id="JAENIL010000014">
    <property type="protein sequence ID" value="MBK1877022.1"/>
    <property type="molecule type" value="Genomic_DNA"/>
</dbReference>
<dbReference type="Proteomes" id="UP000617628">
    <property type="component" value="Unassembled WGS sequence"/>
</dbReference>
<dbReference type="AlphaFoldDB" id="A0A934RUC7"/>
<evidence type="ECO:0000313" key="3">
    <source>
        <dbReference type="EMBL" id="MBK1877022.1"/>
    </source>
</evidence>
<comment type="caution">
    <text evidence="3">The sequence shown here is derived from an EMBL/GenBank/DDBJ whole genome shotgun (WGS) entry which is preliminary data.</text>
</comment>
<name>A0A934RUC7_9BACT</name>
<dbReference type="GO" id="GO:0018773">
    <property type="term" value="F:acetylpyruvate hydrolase activity"/>
    <property type="evidence" value="ECO:0007669"/>
    <property type="project" value="TreeGrafter"/>
</dbReference>
<dbReference type="RefSeq" id="WP_200355239.1">
    <property type="nucleotide sequence ID" value="NZ_JAENIL010000014.1"/>
</dbReference>
<dbReference type="SUPFAM" id="SSF56529">
    <property type="entry name" value="FAH"/>
    <property type="match status" value="1"/>
</dbReference>
<dbReference type="PANTHER" id="PTHR11820:SF7">
    <property type="entry name" value="ACYLPYRUVASE FAHD1, MITOCHONDRIAL"/>
    <property type="match status" value="1"/>
</dbReference>
<accession>A0A934RUC7</accession>
<protein>
    <submittedName>
        <fullName evidence="3">Fumarylacetoacetate hydrolase family protein</fullName>
    </submittedName>
</protein>
<feature type="domain" description="Fumarylacetoacetase-like C-terminal" evidence="2">
    <location>
        <begin position="15"/>
        <end position="179"/>
    </location>
</feature>
<dbReference type="Gene3D" id="3.90.850.10">
    <property type="entry name" value="Fumarylacetoacetase-like, C-terminal domain"/>
    <property type="match status" value="1"/>
</dbReference>
<evidence type="ECO:0000256" key="1">
    <source>
        <dbReference type="ARBA" id="ARBA00022723"/>
    </source>
</evidence>
<dbReference type="Pfam" id="PF01557">
    <property type="entry name" value="FAA_hydrolase"/>
    <property type="match status" value="1"/>
</dbReference>